<evidence type="ECO:0000256" key="5">
    <source>
        <dbReference type="ARBA" id="ARBA00022723"/>
    </source>
</evidence>
<dbReference type="Proteomes" id="UP001152803">
    <property type="component" value="Unassembled WGS sequence"/>
</dbReference>
<evidence type="ECO:0000256" key="3">
    <source>
        <dbReference type="ARBA" id="ARBA00008372"/>
    </source>
</evidence>
<dbReference type="PANTHER" id="PTHR15092:SF37">
    <property type="entry name" value="TARGET OF EGR1 PROTEIN 1"/>
    <property type="match status" value="1"/>
</dbReference>
<sequence>MTTSMIVPVIDVQSNNFKELWPAMLLAIKTSSFIAVDTELSGLGSRKALLAESIEDRYKAICHAARTRSILSLGIAYDTYLVQVYNLTLLCAEEYIIEPQSVQFLVQHGFDFNKQYAQGIPYYKGNDKGGDVHGQNIRTLFVELLRARRPLVVHNGLIDMVFLYQCFYAHLPERLGTFTADLCEMFPAGVYDTKYATEYELRFSSSYLEYAYKKCKLDNCKLVTAGGSSPILFLEFCNYSGHLCSYVDYRPCFEESSQDGPQDVCLRFSAYGWCPNGSSCPMSHNTDLIIRQDEKTKENKRKRRKKRKQKAGVQDKDCLSPNKKPCLEDGSSEPKEEELATGTCPIAEAEPVNDQPQVEEECPADTRMSIDEGNGGNGVCEPQSMPAEGADEINPPGGKTTAQAKKAESGTHRAGFDAFMTGYIFSFACTLNHSPNQPSSETETRLPECLNKLYLSGKSVPLQIVKSTFSKSSKAHTHKMEVVWRKS</sequence>
<comment type="subunit">
    <text evidence="11">Interacts with U1, U2, U4, U5 and U6 snRNAs.</text>
</comment>
<evidence type="ECO:0000256" key="9">
    <source>
        <dbReference type="ARBA" id="ARBA00023242"/>
    </source>
</evidence>
<dbReference type="PANTHER" id="PTHR15092">
    <property type="entry name" value="POLY A -SPECIFIC RIBONUCLEASE/TARGET OF EGR1, MEMBER 1"/>
    <property type="match status" value="1"/>
</dbReference>
<feature type="region of interest" description="Disordered" evidence="14">
    <location>
        <begin position="387"/>
        <end position="409"/>
    </location>
</feature>
<dbReference type="SUPFAM" id="SSF53098">
    <property type="entry name" value="Ribonuclease H-like"/>
    <property type="match status" value="1"/>
</dbReference>
<feature type="domain" description="C3H1-type" evidence="15">
    <location>
        <begin position="259"/>
        <end position="287"/>
    </location>
</feature>
<keyword evidence="4" id="KW-0597">Phosphoprotein</keyword>
<dbReference type="OrthoDB" id="414075at2759"/>
<feature type="compositionally biased region" description="Basic residues" evidence="14">
    <location>
        <begin position="298"/>
        <end position="310"/>
    </location>
</feature>
<organism evidence="16 17">
    <name type="scientific">Conger conger</name>
    <name type="common">Conger eel</name>
    <name type="synonym">Muraena conger</name>
    <dbReference type="NCBI Taxonomy" id="82655"/>
    <lineage>
        <taxon>Eukaryota</taxon>
        <taxon>Metazoa</taxon>
        <taxon>Chordata</taxon>
        <taxon>Craniata</taxon>
        <taxon>Vertebrata</taxon>
        <taxon>Euteleostomi</taxon>
        <taxon>Actinopterygii</taxon>
        <taxon>Neopterygii</taxon>
        <taxon>Teleostei</taxon>
        <taxon>Anguilliformes</taxon>
        <taxon>Congridae</taxon>
        <taxon>Conger</taxon>
    </lineage>
</organism>
<evidence type="ECO:0000256" key="2">
    <source>
        <dbReference type="ARBA" id="ARBA00004604"/>
    </source>
</evidence>
<comment type="subcellular location">
    <subcellularLocation>
        <location evidence="1">Nucleus speckle</location>
    </subcellularLocation>
    <subcellularLocation>
        <location evidence="2">Nucleus</location>
        <location evidence="2">Nucleolus</location>
    </subcellularLocation>
</comment>
<evidence type="ECO:0000256" key="14">
    <source>
        <dbReference type="SAM" id="MobiDB-lite"/>
    </source>
</evidence>
<dbReference type="GO" id="GO:0015030">
    <property type="term" value="C:Cajal body"/>
    <property type="evidence" value="ECO:0007669"/>
    <property type="project" value="TreeGrafter"/>
</dbReference>
<accession>A0A9Q1I006</accession>
<dbReference type="SUPFAM" id="SSF90229">
    <property type="entry name" value="CCCH zinc finger"/>
    <property type="match status" value="1"/>
</dbReference>
<proteinExistence type="inferred from homology"/>
<gene>
    <name evidence="16" type="ORF">COCON_G00089510</name>
</gene>
<dbReference type="FunFam" id="3.30.420.10:FF:000039">
    <property type="entry name" value="Target of EGR1 protein 1"/>
    <property type="match status" value="1"/>
</dbReference>
<evidence type="ECO:0000313" key="16">
    <source>
        <dbReference type="EMBL" id="KAJ8274326.1"/>
    </source>
</evidence>
<keyword evidence="5 13" id="KW-0479">Metal-binding</keyword>
<keyword evidence="8" id="KW-0007">Acetylation</keyword>
<dbReference type="GO" id="GO:0017069">
    <property type="term" value="F:snRNA binding"/>
    <property type="evidence" value="ECO:0007669"/>
    <property type="project" value="TreeGrafter"/>
</dbReference>
<dbReference type="GO" id="GO:0000175">
    <property type="term" value="F:3'-5'-RNA exonuclease activity"/>
    <property type="evidence" value="ECO:0007669"/>
    <property type="project" value="TreeGrafter"/>
</dbReference>
<dbReference type="InterPro" id="IPR000571">
    <property type="entry name" value="Znf_CCCH"/>
</dbReference>
<evidence type="ECO:0000256" key="4">
    <source>
        <dbReference type="ARBA" id="ARBA00022553"/>
    </source>
</evidence>
<dbReference type="EMBL" id="JAFJMO010000006">
    <property type="protein sequence ID" value="KAJ8274326.1"/>
    <property type="molecule type" value="Genomic_DNA"/>
</dbReference>
<feature type="zinc finger region" description="C3H1-type" evidence="13">
    <location>
        <begin position="259"/>
        <end position="287"/>
    </location>
</feature>
<dbReference type="InterPro" id="IPR036397">
    <property type="entry name" value="RNaseH_sf"/>
</dbReference>
<protein>
    <recommendedName>
        <fullName evidence="12">Target of EGR1 protein 1</fullName>
    </recommendedName>
</protein>
<keyword evidence="6 13" id="KW-0863">Zinc-finger</keyword>
<evidence type="ECO:0000256" key="6">
    <source>
        <dbReference type="ARBA" id="ARBA00022771"/>
    </source>
</evidence>
<dbReference type="Pfam" id="PF04857">
    <property type="entry name" value="CAF1"/>
    <property type="match status" value="2"/>
</dbReference>
<dbReference type="InterPro" id="IPR036855">
    <property type="entry name" value="Znf_CCCH_sf"/>
</dbReference>
<evidence type="ECO:0000259" key="15">
    <source>
        <dbReference type="PROSITE" id="PS50103"/>
    </source>
</evidence>
<dbReference type="InterPro" id="IPR006941">
    <property type="entry name" value="RNase_CAF1"/>
</dbReference>
<evidence type="ECO:0000256" key="12">
    <source>
        <dbReference type="ARBA" id="ARBA00071349"/>
    </source>
</evidence>
<name>A0A9Q1I006_CONCO</name>
<evidence type="ECO:0000256" key="8">
    <source>
        <dbReference type="ARBA" id="ARBA00022990"/>
    </source>
</evidence>
<dbReference type="GO" id="GO:0008270">
    <property type="term" value="F:zinc ion binding"/>
    <property type="evidence" value="ECO:0007669"/>
    <property type="project" value="UniProtKB-KW"/>
</dbReference>
<evidence type="ECO:0000256" key="10">
    <source>
        <dbReference type="ARBA" id="ARBA00057484"/>
    </source>
</evidence>
<comment type="function">
    <text evidence="10">Inhibits cell growth rate and cell cycle. Induces CDKN1A expression as well as TGF-beta expression. Mediates the inhibitory growth effect of EGR1. Involved in the maturation of snRNAs and snRNA 3'-tail processing.</text>
</comment>
<evidence type="ECO:0000256" key="1">
    <source>
        <dbReference type="ARBA" id="ARBA00004324"/>
    </source>
</evidence>
<evidence type="ECO:0000256" key="13">
    <source>
        <dbReference type="PROSITE-ProRule" id="PRU00723"/>
    </source>
</evidence>
<evidence type="ECO:0000313" key="17">
    <source>
        <dbReference type="Proteomes" id="UP001152803"/>
    </source>
</evidence>
<dbReference type="InterPro" id="IPR012337">
    <property type="entry name" value="RNaseH-like_sf"/>
</dbReference>
<dbReference type="Gene3D" id="3.30.420.10">
    <property type="entry name" value="Ribonuclease H-like superfamily/Ribonuclease H"/>
    <property type="match status" value="2"/>
</dbReference>
<dbReference type="GO" id="GO:0005730">
    <property type="term" value="C:nucleolus"/>
    <property type="evidence" value="ECO:0007669"/>
    <property type="project" value="UniProtKB-SubCell"/>
</dbReference>
<dbReference type="AlphaFoldDB" id="A0A9Q1I006"/>
<keyword evidence="7 13" id="KW-0862">Zinc</keyword>
<dbReference type="GO" id="GO:0016607">
    <property type="term" value="C:nuclear speck"/>
    <property type="evidence" value="ECO:0007669"/>
    <property type="project" value="UniProtKB-SubCell"/>
</dbReference>
<dbReference type="GO" id="GO:0034472">
    <property type="term" value="P:snRNA 3'-end processing"/>
    <property type="evidence" value="ECO:0007669"/>
    <property type="project" value="TreeGrafter"/>
</dbReference>
<comment type="similarity">
    <text evidence="3">Belongs to the CAF1 family.</text>
</comment>
<evidence type="ECO:0000256" key="7">
    <source>
        <dbReference type="ARBA" id="ARBA00022833"/>
    </source>
</evidence>
<keyword evidence="17" id="KW-1185">Reference proteome</keyword>
<reference evidence="16" key="1">
    <citation type="journal article" date="2023" name="Science">
        <title>Genome structures resolve the early diversification of teleost fishes.</title>
        <authorList>
            <person name="Parey E."/>
            <person name="Louis A."/>
            <person name="Montfort J."/>
            <person name="Bouchez O."/>
            <person name="Roques C."/>
            <person name="Iampietro C."/>
            <person name="Lluch J."/>
            <person name="Castinel A."/>
            <person name="Donnadieu C."/>
            <person name="Desvignes T."/>
            <person name="Floi Bucao C."/>
            <person name="Jouanno E."/>
            <person name="Wen M."/>
            <person name="Mejri S."/>
            <person name="Dirks R."/>
            <person name="Jansen H."/>
            <person name="Henkel C."/>
            <person name="Chen W.J."/>
            <person name="Zahm M."/>
            <person name="Cabau C."/>
            <person name="Klopp C."/>
            <person name="Thompson A.W."/>
            <person name="Robinson-Rechavi M."/>
            <person name="Braasch I."/>
            <person name="Lecointre G."/>
            <person name="Bobe J."/>
            <person name="Postlethwait J.H."/>
            <person name="Berthelot C."/>
            <person name="Roest Crollius H."/>
            <person name="Guiguen Y."/>
        </authorList>
    </citation>
    <scope>NUCLEOTIDE SEQUENCE</scope>
    <source>
        <strain evidence="16">Concon-B</strain>
    </source>
</reference>
<dbReference type="Gene3D" id="6.10.250.3220">
    <property type="match status" value="1"/>
</dbReference>
<keyword evidence="9" id="KW-0539">Nucleus</keyword>
<comment type="caution">
    <text evidence="16">The sequence shown here is derived from an EMBL/GenBank/DDBJ whole genome shotgun (WGS) entry which is preliminary data.</text>
</comment>
<dbReference type="PROSITE" id="PS50103">
    <property type="entry name" value="ZF_C3H1"/>
    <property type="match status" value="1"/>
</dbReference>
<feature type="region of interest" description="Disordered" evidence="14">
    <location>
        <begin position="291"/>
        <end position="363"/>
    </location>
</feature>
<evidence type="ECO:0000256" key="11">
    <source>
        <dbReference type="ARBA" id="ARBA00062362"/>
    </source>
</evidence>
<dbReference type="InterPro" id="IPR051181">
    <property type="entry name" value="CAF1_poly(A)_ribonucleases"/>
</dbReference>